<reference evidence="4" key="1">
    <citation type="submission" date="2024-07" db="EMBL/GenBank/DDBJ databases">
        <title>Two chromosome-level genome assemblies of Korean endemic species Abeliophyllum distichum and Forsythia ovata (Oleaceae).</title>
        <authorList>
            <person name="Jang H."/>
        </authorList>
    </citation>
    <scope>NUCLEOTIDE SEQUENCE [LARGE SCALE GENOMIC DNA]</scope>
</reference>
<keyword evidence="2" id="KW-1133">Transmembrane helix</keyword>
<dbReference type="EMBL" id="JBFOLJ010000013">
    <property type="protein sequence ID" value="KAL2483920.1"/>
    <property type="molecule type" value="Genomic_DNA"/>
</dbReference>
<protein>
    <submittedName>
        <fullName evidence="3">ABC-2 type transporter domain-containing protein</fullName>
    </submittedName>
</protein>
<evidence type="ECO:0000313" key="4">
    <source>
        <dbReference type="Proteomes" id="UP001604277"/>
    </source>
</evidence>
<gene>
    <name evidence="3" type="ORF">Fot_45364</name>
</gene>
<comment type="caution">
    <text evidence="3">The sequence shown here is derived from an EMBL/GenBank/DDBJ whole genome shotgun (WGS) entry which is preliminary data.</text>
</comment>
<keyword evidence="4" id="KW-1185">Reference proteome</keyword>
<keyword evidence="2" id="KW-0472">Membrane</keyword>
<keyword evidence="1" id="KW-0813">Transport</keyword>
<name>A0ABD1R658_9LAMI</name>
<organism evidence="3 4">
    <name type="scientific">Forsythia ovata</name>
    <dbReference type="NCBI Taxonomy" id="205694"/>
    <lineage>
        <taxon>Eukaryota</taxon>
        <taxon>Viridiplantae</taxon>
        <taxon>Streptophyta</taxon>
        <taxon>Embryophyta</taxon>
        <taxon>Tracheophyta</taxon>
        <taxon>Spermatophyta</taxon>
        <taxon>Magnoliopsida</taxon>
        <taxon>eudicotyledons</taxon>
        <taxon>Gunneridae</taxon>
        <taxon>Pentapetalae</taxon>
        <taxon>asterids</taxon>
        <taxon>lamiids</taxon>
        <taxon>Lamiales</taxon>
        <taxon>Oleaceae</taxon>
        <taxon>Forsythieae</taxon>
        <taxon>Forsythia</taxon>
    </lineage>
</organism>
<evidence type="ECO:0000256" key="2">
    <source>
        <dbReference type="SAM" id="Phobius"/>
    </source>
</evidence>
<evidence type="ECO:0000313" key="3">
    <source>
        <dbReference type="EMBL" id="KAL2483920.1"/>
    </source>
</evidence>
<dbReference type="AlphaFoldDB" id="A0ABD1R658"/>
<dbReference type="Proteomes" id="UP001604277">
    <property type="component" value="Unassembled WGS sequence"/>
</dbReference>
<keyword evidence="2" id="KW-0812">Transmembrane</keyword>
<feature type="transmembrane region" description="Helical" evidence="2">
    <location>
        <begin position="116"/>
        <end position="134"/>
    </location>
</feature>
<proteinExistence type="predicted"/>
<evidence type="ECO:0000256" key="1">
    <source>
        <dbReference type="ARBA" id="ARBA00022448"/>
    </source>
</evidence>
<sequence length="183" mass="21103">MVIGCKSILHAVTFHSVRRRFYLYYMKTCLTRNPRCAPRFRKICQKDRGHRVPSRRNGQIVYQGPREQILEFFEYTGFRCPERKGIADFLQKIMATIALPVFLRTEMKTGQIENSANFWGALFFNLINVMFNGMQELAMILNHRVCTSLLQALWRAQVVANTLGTFTLPMTFVLGGFVVAKGP</sequence>
<feature type="transmembrane region" description="Helical" evidence="2">
    <location>
        <begin position="154"/>
        <end position="180"/>
    </location>
</feature>
<dbReference type="PANTHER" id="PTHR19241">
    <property type="entry name" value="ATP-BINDING CASSETTE TRANSPORTER"/>
    <property type="match status" value="1"/>
</dbReference>
<accession>A0ABD1R658</accession>